<accession>A0AAN9Y821</accession>
<dbReference type="GO" id="GO:0005886">
    <property type="term" value="C:plasma membrane"/>
    <property type="evidence" value="ECO:0007669"/>
    <property type="project" value="TreeGrafter"/>
</dbReference>
<evidence type="ECO:0000256" key="1">
    <source>
        <dbReference type="ARBA" id="ARBA00005350"/>
    </source>
</evidence>
<keyword evidence="5" id="KW-1185">Reference proteome</keyword>
<comment type="caution">
    <text evidence="4">The sequence shown here is derived from an EMBL/GenBank/DDBJ whole genome shotgun (WGS) entry which is preliminary data.</text>
</comment>
<keyword evidence="2" id="KW-0564">Palmitate</keyword>
<comment type="function">
    <text evidence="2">May mediate accelerated ATP-independent bidirectional transbilayer migration of phospholipids upon binding calcium ions that results in a loss of phospholipid asymmetry in the plasma membrane.</text>
</comment>
<evidence type="ECO:0000313" key="5">
    <source>
        <dbReference type="Proteomes" id="UP001367676"/>
    </source>
</evidence>
<dbReference type="InterPro" id="IPR025659">
    <property type="entry name" value="Tubby-like_C"/>
</dbReference>
<dbReference type="PANTHER" id="PTHR23248:SF9">
    <property type="entry name" value="PHOSPHOLIPID SCRAMBLASE"/>
    <property type="match status" value="1"/>
</dbReference>
<organism evidence="4 5">
    <name type="scientific">Parthenolecanium corni</name>
    <dbReference type="NCBI Taxonomy" id="536013"/>
    <lineage>
        <taxon>Eukaryota</taxon>
        <taxon>Metazoa</taxon>
        <taxon>Ecdysozoa</taxon>
        <taxon>Arthropoda</taxon>
        <taxon>Hexapoda</taxon>
        <taxon>Insecta</taxon>
        <taxon>Pterygota</taxon>
        <taxon>Neoptera</taxon>
        <taxon>Paraneoptera</taxon>
        <taxon>Hemiptera</taxon>
        <taxon>Sternorrhyncha</taxon>
        <taxon>Coccoidea</taxon>
        <taxon>Coccidae</taxon>
        <taxon>Parthenolecanium</taxon>
    </lineage>
</organism>
<keyword evidence="2" id="KW-0449">Lipoprotein</keyword>
<evidence type="ECO:0000256" key="3">
    <source>
        <dbReference type="SAM" id="MobiDB-lite"/>
    </source>
</evidence>
<dbReference type="AlphaFoldDB" id="A0AAN9Y821"/>
<evidence type="ECO:0000313" key="4">
    <source>
        <dbReference type="EMBL" id="KAK7603528.1"/>
    </source>
</evidence>
<feature type="compositionally biased region" description="Low complexity" evidence="3">
    <location>
        <begin position="76"/>
        <end position="87"/>
    </location>
</feature>
<protein>
    <recommendedName>
        <fullName evidence="2">Phospholipid scramblase</fullName>
    </recommendedName>
</protein>
<evidence type="ECO:0000256" key="2">
    <source>
        <dbReference type="RuleBase" id="RU363116"/>
    </source>
</evidence>
<dbReference type="PANTHER" id="PTHR23248">
    <property type="entry name" value="PHOSPHOLIPID SCRAMBLASE-RELATED"/>
    <property type="match status" value="1"/>
</dbReference>
<dbReference type="Pfam" id="PF03803">
    <property type="entry name" value="Scramblase"/>
    <property type="match status" value="1"/>
</dbReference>
<feature type="compositionally biased region" description="Polar residues" evidence="3">
    <location>
        <begin position="31"/>
        <end position="41"/>
    </location>
</feature>
<dbReference type="SUPFAM" id="SSF54518">
    <property type="entry name" value="Tubby C-terminal domain-like"/>
    <property type="match status" value="1"/>
</dbReference>
<dbReference type="EMBL" id="JBBCAQ010000006">
    <property type="protein sequence ID" value="KAK7603528.1"/>
    <property type="molecule type" value="Genomic_DNA"/>
</dbReference>
<comment type="similarity">
    <text evidence="1 2">Belongs to the phospholipid scramblase family.</text>
</comment>
<feature type="compositionally biased region" description="Pro residues" evidence="3">
    <location>
        <begin position="88"/>
        <end position="102"/>
    </location>
</feature>
<reference evidence="4 5" key="1">
    <citation type="submission" date="2024-03" db="EMBL/GenBank/DDBJ databases">
        <title>Adaptation during the transition from Ophiocordyceps entomopathogen to insect associate is accompanied by gene loss and intensified selection.</title>
        <authorList>
            <person name="Ward C.M."/>
            <person name="Onetto C.A."/>
            <person name="Borneman A.R."/>
        </authorList>
    </citation>
    <scope>NUCLEOTIDE SEQUENCE [LARGE SCALE GENOMIC DNA]</scope>
    <source>
        <strain evidence="4">AWRI1</strain>
        <tissue evidence="4">Single Adult Female</tissue>
    </source>
</reference>
<sequence>MFSENKYRNETDMKYPSLEPMDLENADPNATLPTTRPSSKRSLNEEDWNFHMTSPPPYSVNPPNAPGYPPYPDQPGHPTVPQSGGSYYPPPYPQPHGYPPPAAQSMGYGQPQPIVSQPAAMNMNGQFGTADGWMGLPAQIPANCPPGLQYLTTIDQLFVKQKVELLEAFIGFETNNKYTIKNNQGNKVFYAVEDNDCCTRNCCGGMRSFEMKVFDSSKNEIIRFDRDFRCDSCWFPCCLQELKVSSPPGHLIGSVEQTWSICTPEFDIKNESGQCVLKIEGPICRYGICGDVEFKVLSKDKSAVVGKISKQWSGFARELFTDSDFFGISFPIDLDVRMKAVMLGACFLIDFMYFEKTRNQENDGLGMC</sequence>
<gene>
    <name evidence="4" type="ORF">V9T40_003527</name>
</gene>
<dbReference type="InterPro" id="IPR005552">
    <property type="entry name" value="Scramblase"/>
</dbReference>
<dbReference type="GO" id="GO:0017128">
    <property type="term" value="F:phospholipid scramblase activity"/>
    <property type="evidence" value="ECO:0007669"/>
    <property type="project" value="InterPro"/>
</dbReference>
<proteinExistence type="inferred from homology"/>
<keyword evidence="2" id="KW-0106">Calcium</keyword>
<comment type="cofactor">
    <cofactor evidence="2">
        <name>Ca(2+)</name>
        <dbReference type="ChEBI" id="CHEBI:29108"/>
    </cofactor>
</comment>
<name>A0AAN9Y821_9HEMI</name>
<feature type="compositionally biased region" description="Basic and acidic residues" evidence="3">
    <location>
        <begin position="1"/>
        <end position="13"/>
    </location>
</feature>
<feature type="compositionally biased region" description="Pro residues" evidence="3">
    <location>
        <begin position="54"/>
        <end position="75"/>
    </location>
</feature>
<dbReference type="Proteomes" id="UP001367676">
    <property type="component" value="Unassembled WGS sequence"/>
</dbReference>
<feature type="region of interest" description="Disordered" evidence="3">
    <location>
        <begin position="1"/>
        <end position="104"/>
    </location>
</feature>